<evidence type="ECO:0000313" key="1">
    <source>
        <dbReference type="EMBL" id="SRX94557.1"/>
    </source>
</evidence>
<organism evidence="1 2">
    <name type="scientific">Mycobacterium shimoidei</name>
    <dbReference type="NCBI Taxonomy" id="29313"/>
    <lineage>
        <taxon>Bacteria</taxon>
        <taxon>Bacillati</taxon>
        <taxon>Actinomycetota</taxon>
        <taxon>Actinomycetes</taxon>
        <taxon>Mycobacteriales</taxon>
        <taxon>Mycobacteriaceae</taxon>
        <taxon>Mycobacterium</taxon>
    </lineage>
</organism>
<dbReference type="EMBL" id="UEGW01000001">
    <property type="protein sequence ID" value="SRX94557.1"/>
    <property type="molecule type" value="Genomic_DNA"/>
</dbReference>
<evidence type="ECO:0000313" key="2">
    <source>
        <dbReference type="Proteomes" id="UP000252015"/>
    </source>
</evidence>
<gene>
    <name evidence="1" type="ORF">MSP7336_02814</name>
</gene>
<protein>
    <submittedName>
        <fullName evidence="1">Uncharacterized protein</fullName>
    </submittedName>
</protein>
<proteinExistence type="predicted"/>
<dbReference type="Proteomes" id="UP000252015">
    <property type="component" value="Unassembled WGS sequence"/>
</dbReference>
<sequence length="184" mass="19830">MRRVGALLVLATLVTGCDPLGKASLDPAFGARVTDGKLQIWTGSRCVGVTDISVSFEPGRTELKLSSRSETGVDIEYFTLDGPYPAGLEVSKPLPDGFDWRAEKSMFLSPHGGTSHWGTSTDLAEVIKGSDQHPRDTYWFQGVGWLNPADVAAKDGKTFLAVCTPDPAKNVRRPRRTVGPATRA</sequence>
<keyword evidence="2" id="KW-1185">Reference proteome</keyword>
<dbReference type="PROSITE" id="PS51257">
    <property type="entry name" value="PROKAR_LIPOPROTEIN"/>
    <property type="match status" value="1"/>
</dbReference>
<dbReference type="AlphaFoldDB" id="A0A375Z0E8"/>
<accession>A0A375Z0E8</accession>
<name>A0A375Z0E8_MYCSH</name>
<reference evidence="1 2" key="1">
    <citation type="submission" date="2018-05" db="EMBL/GenBank/DDBJ databases">
        <authorList>
            <consortium name="IHU Genomes"/>
        </authorList>
    </citation>
    <scope>NUCLEOTIDE SEQUENCE [LARGE SCALE GENOMIC DNA]</scope>
    <source>
        <strain evidence="1 2">P7336</strain>
    </source>
</reference>